<dbReference type="InterPro" id="IPR050481">
    <property type="entry name" value="UDP-glycosyltransf_plant"/>
</dbReference>
<dbReference type="CDD" id="cd03784">
    <property type="entry name" value="GT1_Gtf-like"/>
    <property type="match status" value="1"/>
</dbReference>
<comment type="similarity">
    <text evidence="1">Belongs to the UDP-glycosyltransferase family.</text>
</comment>
<dbReference type="AlphaFoldDB" id="A0A8B7CR97"/>
<gene>
    <name evidence="4" type="primary">LOC103717608</name>
</gene>
<sequence length="458" mass="50141">MDKEAGLHIVVLPWIHYSHLHSFLHLSRLIAQLGHRISFLSIPSLVQSLAASHSDLPPLVHLVPLHFDMHDDALEAALAAFLESASPPPDWIIFDFIPHWVPRVAARLGVPCAFVCLIGAAASALSWPAVSLAADGGQVMPEHLAGPTGRFPFPTSLAYRPYEARQVVRDMFEPNQLGASWGSRGGLAIRGCDVVAVRSSPELEAEWLALLEPLYRKPVLPLGHFPPTAPAKTDPECDYIFEWLGKQEAGTVVCVALGTSVSLNQEQTREIARGLELSGLPFLWVLRSSESESETLLHETGGRGLVWKGWAPQVGILGHPSVGGFLTHCGWSSLVEALQFGLALVLLPLAYDQGLNARLMVEKKVGAEVPRNEEDGSFVGEDIARTVRLVMVDREGEGCRNRAKELSRVLGSKEVHDRHVRNFLKLAADHARQLNTLIGIEGRKLYSYRGILSCKLSL</sequence>
<dbReference type="OrthoDB" id="5835829at2759"/>
<dbReference type="GO" id="GO:0035251">
    <property type="term" value="F:UDP-glucosyltransferase activity"/>
    <property type="evidence" value="ECO:0007669"/>
    <property type="project" value="InterPro"/>
</dbReference>
<dbReference type="Gene3D" id="3.40.50.2000">
    <property type="entry name" value="Glycogen Phosphorylase B"/>
    <property type="match status" value="2"/>
</dbReference>
<dbReference type="InterPro" id="IPR002213">
    <property type="entry name" value="UDP_glucos_trans"/>
</dbReference>
<evidence type="ECO:0000256" key="2">
    <source>
        <dbReference type="ARBA" id="ARBA00022679"/>
    </source>
</evidence>
<dbReference type="RefSeq" id="XP_008804286.2">
    <property type="nucleotide sequence ID" value="XM_008806064.2"/>
</dbReference>
<reference evidence="3" key="1">
    <citation type="journal article" date="2019" name="Nat. Commun.">
        <title>Genome-wide association mapping of date palm fruit traits.</title>
        <authorList>
            <person name="Hazzouri K.M."/>
            <person name="Gros-Balthazard M."/>
            <person name="Flowers J.M."/>
            <person name="Copetti D."/>
            <person name="Lemansour A."/>
            <person name="Lebrun M."/>
            <person name="Masmoudi K."/>
            <person name="Ferrand S."/>
            <person name="Dhar M.I."/>
            <person name="Fresquez Z.A."/>
            <person name="Rosas U."/>
            <person name="Zhang J."/>
            <person name="Talag J."/>
            <person name="Lee S."/>
            <person name="Kudrna D."/>
            <person name="Powell R.F."/>
            <person name="Leitch I.J."/>
            <person name="Krueger R.R."/>
            <person name="Wing R.A."/>
            <person name="Amiri K.M.A."/>
            <person name="Purugganan M.D."/>
        </authorList>
    </citation>
    <scope>NUCLEOTIDE SEQUENCE [LARGE SCALE GENOMIC DNA]</scope>
    <source>
        <strain evidence="3">cv. Khalas</strain>
    </source>
</reference>
<proteinExistence type="inferred from homology"/>
<evidence type="ECO:0000313" key="3">
    <source>
        <dbReference type="Proteomes" id="UP000228380"/>
    </source>
</evidence>
<dbReference type="KEGG" id="pda:103717608"/>
<dbReference type="GeneID" id="103717608"/>
<dbReference type="PANTHER" id="PTHR48049">
    <property type="entry name" value="GLYCOSYLTRANSFERASE"/>
    <property type="match status" value="1"/>
</dbReference>
<name>A0A8B7CR97_PHODC</name>
<dbReference type="Pfam" id="PF00201">
    <property type="entry name" value="UDPGT"/>
    <property type="match status" value="1"/>
</dbReference>
<keyword evidence="2" id="KW-0808">Transferase</keyword>
<evidence type="ECO:0000313" key="4">
    <source>
        <dbReference type="RefSeq" id="XP_008804286.2"/>
    </source>
</evidence>
<protein>
    <submittedName>
        <fullName evidence="4">UDP-rhamnose:rhamnosyltransferase 1</fullName>
    </submittedName>
</protein>
<dbReference type="Proteomes" id="UP000228380">
    <property type="component" value="Chromosome 3"/>
</dbReference>
<reference evidence="4" key="2">
    <citation type="submission" date="2025-08" db="UniProtKB">
        <authorList>
            <consortium name="RefSeq"/>
        </authorList>
    </citation>
    <scope>IDENTIFICATION</scope>
    <source>
        <tissue evidence="4">Young leaves</tissue>
    </source>
</reference>
<keyword evidence="3" id="KW-1185">Reference proteome</keyword>
<evidence type="ECO:0000256" key="1">
    <source>
        <dbReference type="ARBA" id="ARBA00009995"/>
    </source>
</evidence>
<dbReference type="PANTHER" id="PTHR48049:SF60">
    <property type="entry name" value="UDP-GLYCOSYLTRANSFERASE 91B1"/>
    <property type="match status" value="1"/>
</dbReference>
<accession>A0A8B7CR97</accession>
<dbReference type="FunFam" id="3.40.50.2000:FF:000037">
    <property type="entry name" value="Glycosyltransferase"/>
    <property type="match status" value="1"/>
</dbReference>
<organism evidence="3 4">
    <name type="scientific">Phoenix dactylifera</name>
    <name type="common">Date palm</name>
    <dbReference type="NCBI Taxonomy" id="42345"/>
    <lineage>
        <taxon>Eukaryota</taxon>
        <taxon>Viridiplantae</taxon>
        <taxon>Streptophyta</taxon>
        <taxon>Embryophyta</taxon>
        <taxon>Tracheophyta</taxon>
        <taxon>Spermatophyta</taxon>
        <taxon>Magnoliopsida</taxon>
        <taxon>Liliopsida</taxon>
        <taxon>Arecaceae</taxon>
        <taxon>Coryphoideae</taxon>
        <taxon>Phoeniceae</taxon>
        <taxon>Phoenix</taxon>
    </lineage>
</organism>
<dbReference type="SUPFAM" id="SSF53756">
    <property type="entry name" value="UDP-Glycosyltransferase/glycogen phosphorylase"/>
    <property type="match status" value="1"/>
</dbReference>